<dbReference type="AlphaFoldDB" id="W7DQP8"/>
<dbReference type="EMBL" id="AODM01000005">
    <property type="protein sequence ID" value="EUJ64837.1"/>
    <property type="molecule type" value="Genomic_DNA"/>
</dbReference>
<proteinExistence type="predicted"/>
<dbReference type="PATRIC" id="fig|1265822.4.peg.314"/>
<evidence type="ECO:0000313" key="1">
    <source>
        <dbReference type="EMBL" id="EUJ64837.1"/>
    </source>
</evidence>
<dbReference type="Proteomes" id="UP000019241">
    <property type="component" value="Unassembled WGS sequence"/>
</dbReference>
<name>W7DQP8_9LIST</name>
<accession>W7DQP8</accession>
<evidence type="ECO:0000313" key="2">
    <source>
        <dbReference type="Proteomes" id="UP000019241"/>
    </source>
</evidence>
<protein>
    <submittedName>
        <fullName evidence="1">Uncharacterized protein</fullName>
    </submittedName>
</protein>
<dbReference type="InterPro" id="IPR046618">
    <property type="entry name" value="DUF6731"/>
</dbReference>
<reference evidence="1 2" key="1">
    <citation type="submission" date="2012-12" db="EMBL/GenBank/DDBJ databases">
        <title>Novel taxa of Listeriaceae from agricultural environments in the United States.</title>
        <authorList>
            <person name="den Bakker H.C."/>
            <person name="Allred A."/>
            <person name="Warchocki S."/>
            <person name="Wright E.M."/>
            <person name="Burrell A."/>
            <person name="Nightingale K.K."/>
            <person name="Kephart D."/>
            <person name="Wiedmann M."/>
        </authorList>
    </citation>
    <scope>NUCLEOTIDE SEQUENCE [LARGE SCALE GENOMIC DNA]</scope>
    <source>
        <strain evidence="1 2">FSL S10-1203</strain>
    </source>
</reference>
<comment type="caution">
    <text evidence="1">The sequence shown here is derived from an EMBL/GenBank/DDBJ whole genome shotgun (WGS) entry which is preliminary data.</text>
</comment>
<dbReference type="RefSeq" id="WP_128080289.1">
    <property type="nucleotide sequence ID" value="NZ_AODM01000005.1"/>
</dbReference>
<gene>
    <name evidence="1" type="ORF">MCOL2_01540</name>
</gene>
<sequence>MEENKKVSAKKRLVNFDFFRVCVFENKDKLKRYDMLGLLDFISKTSLEDRTFTIQGEQARVHKITLHQKYPYELFQLNLCRLREETPGIASTISSELSNIPLEANEYIAEDINILYDNSIHVLMVQRNIHSLSATGLEVYFQEMMNKMDPNNNLDISLEPVLDIFSLQKAKTKDIYRKLTIRVASNIGGSLISNPIKKKF</sequence>
<organism evidence="1 2">
    <name type="scientific">Listeria fleischmannii FSL S10-1203</name>
    <dbReference type="NCBI Taxonomy" id="1265822"/>
    <lineage>
        <taxon>Bacteria</taxon>
        <taxon>Bacillati</taxon>
        <taxon>Bacillota</taxon>
        <taxon>Bacilli</taxon>
        <taxon>Bacillales</taxon>
        <taxon>Listeriaceae</taxon>
        <taxon>Listeria</taxon>
    </lineage>
</organism>
<dbReference type="Pfam" id="PF20505">
    <property type="entry name" value="DUF6731"/>
    <property type="match status" value="1"/>
</dbReference>